<dbReference type="EMBL" id="JARKIB010000085">
    <property type="protein sequence ID" value="KAJ7744888.1"/>
    <property type="molecule type" value="Genomic_DNA"/>
</dbReference>
<evidence type="ECO:0000313" key="2">
    <source>
        <dbReference type="Proteomes" id="UP001215598"/>
    </source>
</evidence>
<protein>
    <submittedName>
        <fullName evidence="1">Uncharacterized protein</fullName>
    </submittedName>
</protein>
<name>A0AAD7ILG3_9AGAR</name>
<evidence type="ECO:0000313" key="1">
    <source>
        <dbReference type="EMBL" id="KAJ7744888.1"/>
    </source>
</evidence>
<dbReference type="AlphaFoldDB" id="A0AAD7ILG3"/>
<proteinExistence type="predicted"/>
<reference evidence="1" key="1">
    <citation type="submission" date="2023-03" db="EMBL/GenBank/DDBJ databases">
        <title>Massive genome expansion in bonnet fungi (Mycena s.s.) driven by repeated elements and novel gene families across ecological guilds.</title>
        <authorList>
            <consortium name="Lawrence Berkeley National Laboratory"/>
            <person name="Harder C.B."/>
            <person name="Miyauchi S."/>
            <person name="Viragh M."/>
            <person name="Kuo A."/>
            <person name="Thoen E."/>
            <person name="Andreopoulos B."/>
            <person name="Lu D."/>
            <person name="Skrede I."/>
            <person name="Drula E."/>
            <person name="Henrissat B."/>
            <person name="Morin E."/>
            <person name="Kohler A."/>
            <person name="Barry K."/>
            <person name="LaButti K."/>
            <person name="Morin E."/>
            <person name="Salamov A."/>
            <person name="Lipzen A."/>
            <person name="Mereny Z."/>
            <person name="Hegedus B."/>
            <person name="Baldrian P."/>
            <person name="Stursova M."/>
            <person name="Weitz H."/>
            <person name="Taylor A."/>
            <person name="Grigoriev I.V."/>
            <person name="Nagy L.G."/>
            <person name="Martin F."/>
            <person name="Kauserud H."/>
        </authorList>
    </citation>
    <scope>NUCLEOTIDE SEQUENCE</scope>
    <source>
        <strain evidence="1">CBHHK182m</strain>
    </source>
</reference>
<accession>A0AAD7ILG3</accession>
<keyword evidence="2" id="KW-1185">Reference proteome</keyword>
<gene>
    <name evidence="1" type="ORF">B0H16DRAFT_1463030</name>
</gene>
<dbReference type="Proteomes" id="UP001215598">
    <property type="component" value="Unassembled WGS sequence"/>
</dbReference>
<organism evidence="1 2">
    <name type="scientific">Mycena metata</name>
    <dbReference type="NCBI Taxonomy" id="1033252"/>
    <lineage>
        <taxon>Eukaryota</taxon>
        <taxon>Fungi</taxon>
        <taxon>Dikarya</taxon>
        <taxon>Basidiomycota</taxon>
        <taxon>Agaricomycotina</taxon>
        <taxon>Agaricomycetes</taxon>
        <taxon>Agaricomycetidae</taxon>
        <taxon>Agaricales</taxon>
        <taxon>Marasmiineae</taxon>
        <taxon>Mycenaceae</taxon>
        <taxon>Mycena</taxon>
    </lineage>
</organism>
<comment type="caution">
    <text evidence="1">The sequence shown here is derived from an EMBL/GenBank/DDBJ whole genome shotgun (WGS) entry which is preliminary data.</text>
</comment>
<sequence>MLAVTAALHVFSAVEAKQIFPSSLLLGGVDYSWRILKLLALELGFHSAIQGKPGTRREFIMIDDSERFAKRLYAAQRTRAGCRRPRVSPDTNTFLALDGVRCTGSRNSVNMFAPIACGFRSIESEKTNPEA</sequence>